<evidence type="ECO:0000313" key="3">
    <source>
        <dbReference type="Proteomes" id="UP000256650"/>
    </source>
</evidence>
<dbReference type="InterPro" id="IPR006119">
    <property type="entry name" value="Resolv_N"/>
</dbReference>
<dbReference type="InterPro" id="IPR036162">
    <property type="entry name" value="Resolvase-like_N_sf"/>
</dbReference>
<dbReference type="InterPro" id="IPR050639">
    <property type="entry name" value="SSR_resolvase"/>
</dbReference>
<dbReference type="PROSITE" id="PS51736">
    <property type="entry name" value="RECOMBINASES_3"/>
    <property type="match status" value="1"/>
</dbReference>
<feature type="domain" description="Resolvase/invertase-type recombinase catalytic" evidence="1">
    <location>
        <begin position="1"/>
        <end position="141"/>
    </location>
</feature>
<comment type="caution">
    <text evidence="2">The sequence shown here is derived from an EMBL/GenBank/DDBJ whole genome shotgun (WGS) entry which is preliminary data.</text>
</comment>
<organism evidence="2 3">
    <name type="scientific">Helicobacter ganmani</name>
    <dbReference type="NCBI Taxonomy" id="60246"/>
    <lineage>
        <taxon>Bacteria</taxon>
        <taxon>Pseudomonadati</taxon>
        <taxon>Campylobacterota</taxon>
        <taxon>Epsilonproteobacteria</taxon>
        <taxon>Campylobacterales</taxon>
        <taxon>Helicobacteraceae</taxon>
        <taxon>Helicobacter</taxon>
    </lineage>
</organism>
<evidence type="ECO:0000259" key="1">
    <source>
        <dbReference type="PROSITE" id="PS51736"/>
    </source>
</evidence>
<dbReference type="Gene3D" id="3.40.50.1390">
    <property type="entry name" value="Resolvase, N-terminal catalytic domain"/>
    <property type="match status" value="1"/>
</dbReference>
<sequence length="206" mass="23729">MAYIRVSTNKQDLSAQKTQIFEYCKIHNITIDDWLIIEISSKQSQEKRKIIALKKTLKSGDLLITTELSRLGRSMLETILLVLELADKGIQLIFIRQPELTTFNNATSKLLLSIYAYVAETEREFISLRTKAGLQNAKAKGKRLGRPKNSLNSVFDKDIEQIKLRIAQGECVKEIWRILGYEKLKTYEAFLWFCKSRNLILDKGKA</sequence>
<name>A0A3D8ICX7_9HELI</name>
<dbReference type="PANTHER" id="PTHR30461">
    <property type="entry name" value="DNA-INVERTASE FROM LAMBDOID PROPHAGE"/>
    <property type="match status" value="1"/>
</dbReference>
<dbReference type="Proteomes" id="UP000256650">
    <property type="component" value="Unassembled WGS sequence"/>
</dbReference>
<dbReference type="PANTHER" id="PTHR30461:SF19">
    <property type="entry name" value="SITE-SPECIFIC RECOMBINASE RESOLVASE FAMILY"/>
    <property type="match status" value="1"/>
</dbReference>
<proteinExistence type="predicted"/>
<dbReference type="GO" id="GO:0003677">
    <property type="term" value="F:DNA binding"/>
    <property type="evidence" value="ECO:0007669"/>
    <property type="project" value="InterPro"/>
</dbReference>
<dbReference type="Pfam" id="PF00239">
    <property type="entry name" value="Resolvase"/>
    <property type="match status" value="1"/>
</dbReference>
<accession>A0A3D8ICX7</accession>
<gene>
    <name evidence="2" type="ORF">CQA43_07050</name>
</gene>
<dbReference type="OrthoDB" id="9797501at2"/>
<protein>
    <submittedName>
        <fullName evidence="2">Resolvase</fullName>
    </submittedName>
</protein>
<dbReference type="GO" id="GO:0000150">
    <property type="term" value="F:DNA strand exchange activity"/>
    <property type="evidence" value="ECO:0007669"/>
    <property type="project" value="InterPro"/>
</dbReference>
<dbReference type="EMBL" id="NXLS01000007">
    <property type="protein sequence ID" value="RDU62391.1"/>
    <property type="molecule type" value="Genomic_DNA"/>
</dbReference>
<dbReference type="AlphaFoldDB" id="A0A3D8ICX7"/>
<evidence type="ECO:0000313" key="2">
    <source>
        <dbReference type="EMBL" id="RDU62391.1"/>
    </source>
</evidence>
<dbReference type="SUPFAM" id="SSF53041">
    <property type="entry name" value="Resolvase-like"/>
    <property type="match status" value="1"/>
</dbReference>
<dbReference type="CDD" id="cd03768">
    <property type="entry name" value="SR_ResInv"/>
    <property type="match status" value="1"/>
</dbReference>
<dbReference type="SMART" id="SM00857">
    <property type="entry name" value="Resolvase"/>
    <property type="match status" value="1"/>
</dbReference>
<reference evidence="2 3" key="1">
    <citation type="submission" date="2018-04" db="EMBL/GenBank/DDBJ databases">
        <title>Novel Campyloabacter and Helicobacter Species and Strains.</title>
        <authorList>
            <person name="Mannion A.J."/>
            <person name="Shen Z."/>
            <person name="Fox J.G."/>
        </authorList>
    </citation>
    <scope>NUCLEOTIDE SEQUENCE [LARGE SCALE GENOMIC DNA]</scope>
    <source>
        <strain evidence="2 3">MIT 99-5101</strain>
    </source>
</reference>
<keyword evidence="3" id="KW-1185">Reference proteome</keyword>